<sequence>MTTLLLRQCLKVSYGAHLDLGLSAYIKSKDKGSILDGVIGRSVSSLIGKSLAAKKLQVTVTKNEMVSFPPGNTNSQPNSDVVFNAPYDDTYPYYIKIIN</sequence>
<dbReference type="PROSITE" id="PS50202">
    <property type="entry name" value="MSP"/>
    <property type="match status" value="1"/>
</dbReference>
<dbReference type="InterPro" id="IPR000535">
    <property type="entry name" value="MSP_dom"/>
</dbReference>
<gene>
    <name evidence="2" type="ORF">HPBE_LOCUS11757</name>
</gene>
<evidence type="ECO:0000313" key="4">
    <source>
        <dbReference type="WBParaSite" id="HPBE_0001175601-mRNA-1"/>
    </source>
</evidence>
<evidence type="ECO:0000259" key="1">
    <source>
        <dbReference type="PROSITE" id="PS50202"/>
    </source>
</evidence>
<keyword evidence="3" id="KW-1185">Reference proteome</keyword>
<dbReference type="EMBL" id="UZAH01027220">
    <property type="protein sequence ID" value="VDO89732.1"/>
    <property type="molecule type" value="Genomic_DNA"/>
</dbReference>
<reference evidence="4" key="2">
    <citation type="submission" date="2019-09" db="UniProtKB">
        <authorList>
            <consortium name="WormBaseParasite"/>
        </authorList>
    </citation>
    <scope>IDENTIFICATION</scope>
</reference>
<name>A0A3P8D0B0_HELPZ</name>
<dbReference type="WBParaSite" id="HPBE_0001175601-mRNA-1">
    <property type="protein sequence ID" value="HPBE_0001175601-mRNA-1"/>
    <property type="gene ID" value="HPBE_0001175601"/>
</dbReference>
<accession>A0A3P8D0B0</accession>
<feature type="domain" description="MSP" evidence="1">
    <location>
        <begin position="72"/>
        <end position="99"/>
    </location>
</feature>
<dbReference type="Proteomes" id="UP000050761">
    <property type="component" value="Unassembled WGS sequence"/>
</dbReference>
<evidence type="ECO:0000313" key="2">
    <source>
        <dbReference type="EMBL" id="VDO89732.1"/>
    </source>
</evidence>
<evidence type="ECO:0000313" key="3">
    <source>
        <dbReference type="Proteomes" id="UP000050761"/>
    </source>
</evidence>
<organism evidence="2">
    <name type="scientific">Heligmosomoides polygyrus</name>
    <name type="common">Parasitic roundworm</name>
    <dbReference type="NCBI Taxonomy" id="6339"/>
    <lineage>
        <taxon>Eukaryota</taxon>
        <taxon>Metazoa</taxon>
        <taxon>Ecdysozoa</taxon>
        <taxon>Nematoda</taxon>
        <taxon>Chromadorea</taxon>
        <taxon>Rhabditida</taxon>
        <taxon>Rhabditina</taxon>
        <taxon>Rhabditomorpha</taxon>
        <taxon>Strongyloidea</taxon>
        <taxon>Heligmosomidae</taxon>
        <taxon>Heligmosomoides</taxon>
    </lineage>
</organism>
<reference evidence="2 3" key="1">
    <citation type="submission" date="2018-11" db="EMBL/GenBank/DDBJ databases">
        <authorList>
            <consortium name="Pathogen Informatics"/>
        </authorList>
    </citation>
    <scope>NUCLEOTIDE SEQUENCE [LARGE SCALE GENOMIC DNA]</scope>
</reference>
<dbReference type="AlphaFoldDB" id="A0A3P8D0B0"/>
<proteinExistence type="predicted"/>
<protein>
    <submittedName>
        <fullName evidence="4">MSP domain-containing protein</fullName>
    </submittedName>
</protein>